<evidence type="ECO:0000259" key="9">
    <source>
        <dbReference type="PROSITE" id="PS50026"/>
    </source>
</evidence>
<evidence type="ECO:0000256" key="1">
    <source>
        <dbReference type="ARBA" id="ARBA00004651"/>
    </source>
</evidence>
<feature type="transmembrane region" description="Helical" evidence="8">
    <location>
        <begin position="790"/>
        <end position="811"/>
    </location>
</feature>
<dbReference type="Proteomes" id="UP001064489">
    <property type="component" value="Chromosome 4"/>
</dbReference>
<organism evidence="10 11">
    <name type="scientific">Acer negundo</name>
    <name type="common">Box elder</name>
    <dbReference type="NCBI Taxonomy" id="4023"/>
    <lineage>
        <taxon>Eukaryota</taxon>
        <taxon>Viridiplantae</taxon>
        <taxon>Streptophyta</taxon>
        <taxon>Embryophyta</taxon>
        <taxon>Tracheophyta</taxon>
        <taxon>Spermatophyta</taxon>
        <taxon>Magnoliopsida</taxon>
        <taxon>eudicotyledons</taxon>
        <taxon>Gunneridae</taxon>
        <taxon>Pentapetalae</taxon>
        <taxon>rosids</taxon>
        <taxon>malvids</taxon>
        <taxon>Sapindales</taxon>
        <taxon>Sapindaceae</taxon>
        <taxon>Hippocastanoideae</taxon>
        <taxon>Acereae</taxon>
        <taxon>Acer</taxon>
    </lineage>
</organism>
<evidence type="ECO:0000256" key="8">
    <source>
        <dbReference type="SAM" id="Phobius"/>
    </source>
</evidence>
<dbReference type="InterPro" id="IPR021910">
    <property type="entry name" value="NGX6/PGAP6/MYMK"/>
</dbReference>
<keyword evidence="7" id="KW-0245">EGF-like domain</keyword>
<comment type="caution">
    <text evidence="7">Lacks conserved residue(s) required for the propagation of feature annotation.</text>
</comment>
<dbReference type="PROSITE" id="PS00022">
    <property type="entry name" value="EGF_1"/>
    <property type="match status" value="1"/>
</dbReference>
<keyword evidence="7" id="KW-1015">Disulfide bond</keyword>
<sequence length="867" mass="97530">MLRYRLTVYVYFYAQPLDYCLVSSWPSRATLDVLVLSYLPHQLGFADVKSHDYKSGDVISHVSLGLLTSCCYSLGEEVEVSGGDYNTFSVSNFKYPETRLRPFDLRYIRVDLPPWFSSMSVMLESSVDIDAKNVAKIPRSALPLLCFRSGSPPLPDVSSTSLKGLVLGSLSNLSSEEFKDIQNVEKCYPMQKNITVKLTNEQISSGVWYLGLFNGLGAIRTQSKMILRGTSYSFNANIRVEGCTASTMWGQYCNQTVDTLLCAQSDSYNLTEKFSNSEMNNKTTENMVSCRNSFDAPCLGNNEIKVYSLEVAGIAEQLTIMAVNVSFNMTPSNNTVNVNGTNIICFARHGAFPSATLHDYSVDIYKGPLIVRFPMVGRWYITIAPVNLSNTGIRVCYSVEWEILECPIGKAGPNCTWERYSLQTVIRRGTFLFESNYIPDSGEVPSDSADFPLEPLLSNSSLGGEPDNTWTYFVMDIPDGAAGGNIHIQLTSDTQIKYEIYAKFGGLPSLESWDYYYINKTKSSSGSMFFQLYNSTEEKVDFYILYAREGNWGFGIKHVNTSSTETGMSISLERCPKRCSNHGQCKYAFDASGLTSYSFCFCDRNHGGFDCSIELVTHQGHIWQSITLIASNAAAIFPAYWALRQKAFAEWVLFTSSGISSGLYHACDVGTWCALSYNVLQFMDFWLSFMAVVSTFVYLTTINEAFKRTIHTVVAILTALMAITKATRSFNIILVILIGTVGLLIGWLVELASKYRSFSFSFGLCTNILDRRQTLIQWLHKLFKTILRQFRWGFMLAGFTALVMAGMSWKLESSETYWIWHSVWHVTIYMSSFFFLCAKVVKTDSEDQQPVQVNYELTRQDSIPRGE</sequence>
<evidence type="ECO:0000256" key="2">
    <source>
        <dbReference type="ARBA" id="ARBA00005542"/>
    </source>
</evidence>
<reference evidence="10" key="2">
    <citation type="submission" date="2023-02" db="EMBL/GenBank/DDBJ databases">
        <authorList>
            <person name="Swenson N.G."/>
            <person name="Wegrzyn J.L."/>
            <person name="Mcevoy S.L."/>
        </authorList>
    </citation>
    <scope>NUCLEOTIDE SEQUENCE</scope>
    <source>
        <strain evidence="10">91603</strain>
        <tissue evidence="10">Leaf</tissue>
    </source>
</reference>
<evidence type="ECO:0000256" key="7">
    <source>
        <dbReference type="PROSITE-ProRule" id="PRU00076"/>
    </source>
</evidence>
<keyword evidence="4 8" id="KW-0812">Transmembrane</keyword>
<keyword evidence="3" id="KW-1003">Cell membrane</keyword>
<evidence type="ECO:0000313" key="11">
    <source>
        <dbReference type="Proteomes" id="UP001064489"/>
    </source>
</evidence>
<feature type="transmembrane region" description="Helical" evidence="8">
    <location>
        <begin position="732"/>
        <end position="752"/>
    </location>
</feature>
<name>A0AAD5NVP7_ACENE</name>
<feature type="transmembrane region" description="Helical" evidence="8">
    <location>
        <begin position="685"/>
        <end position="702"/>
    </location>
</feature>
<keyword evidence="6 8" id="KW-0472">Membrane</keyword>
<reference evidence="10" key="1">
    <citation type="journal article" date="2022" name="Plant J.">
        <title>Strategies of tolerance reflected in two North American maple genomes.</title>
        <authorList>
            <person name="McEvoy S.L."/>
            <person name="Sezen U.U."/>
            <person name="Trouern-Trend A."/>
            <person name="McMahon S.M."/>
            <person name="Schaberg P.G."/>
            <person name="Yang J."/>
            <person name="Wegrzyn J.L."/>
            <person name="Swenson N.G."/>
        </authorList>
    </citation>
    <scope>NUCLEOTIDE SEQUENCE</scope>
    <source>
        <strain evidence="10">91603</strain>
    </source>
</reference>
<evidence type="ECO:0000256" key="6">
    <source>
        <dbReference type="ARBA" id="ARBA00023136"/>
    </source>
</evidence>
<feature type="domain" description="EGF-like" evidence="9">
    <location>
        <begin position="571"/>
        <end position="612"/>
    </location>
</feature>
<evidence type="ECO:0000256" key="5">
    <source>
        <dbReference type="ARBA" id="ARBA00022989"/>
    </source>
</evidence>
<comment type="similarity">
    <text evidence="2">Belongs to the TMEM8 family.</text>
</comment>
<gene>
    <name evidence="10" type="ORF">LWI28_025562</name>
</gene>
<feature type="disulfide bond" evidence="7">
    <location>
        <begin position="575"/>
        <end position="585"/>
    </location>
</feature>
<dbReference type="EMBL" id="JAJSOW010000101">
    <property type="protein sequence ID" value="KAI9182454.1"/>
    <property type="molecule type" value="Genomic_DNA"/>
</dbReference>
<dbReference type="PANTHER" id="PTHR14319:SF3">
    <property type="entry name" value="TRANSMEMBRANE PROTEIN-LIKE PROTEIN"/>
    <property type="match status" value="1"/>
</dbReference>
<comment type="caution">
    <text evidence="10">The sequence shown here is derived from an EMBL/GenBank/DDBJ whole genome shotgun (WGS) entry which is preliminary data.</text>
</comment>
<accession>A0AAD5NVP7</accession>
<keyword evidence="5 8" id="KW-1133">Transmembrane helix</keyword>
<dbReference type="GO" id="GO:0005886">
    <property type="term" value="C:plasma membrane"/>
    <property type="evidence" value="ECO:0007669"/>
    <property type="project" value="UniProtKB-SubCell"/>
</dbReference>
<evidence type="ECO:0000256" key="4">
    <source>
        <dbReference type="ARBA" id="ARBA00022692"/>
    </source>
</evidence>
<dbReference type="Pfam" id="PF12036">
    <property type="entry name" value="DUF3522"/>
    <property type="match status" value="1"/>
</dbReference>
<evidence type="ECO:0000256" key="3">
    <source>
        <dbReference type="ARBA" id="ARBA00022475"/>
    </source>
</evidence>
<feature type="disulfide bond" evidence="7">
    <location>
        <begin position="602"/>
        <end position="611"/>
    </location>
</feature>
<dbReference type="PANTHER" id="PTHR14319">
    <property type="entry name" value="FIVE-SPAN TRANSMEMBRANE PROTEIN M83"/>
    <property type="match status" value="1"/>
</dbReference>
<protein>
    <recommendedName>
        <fullName evidence="9">EGF-like domain-containing protein</fullName>
    </recommendedName>
</protein>
<dbReference type="AlphaFoldDB" id="A0AAD5NVP7"/>
<dbReference type="PROSITE" id="PS50026">
    <property type="entry name" value="EGF_3"/>
    <property type="match status" value="1"/>
</dbReference>
<keyword evidence="11" id="KW-1185">Reference proteome</keyword>
<feature type="transmembrane region" description="Helical" evidence="8">
    <location>
        <begin position="709"/>
        <end position="726"/>
    </location>
</feature>
<evidence type="ECO:0000313" key="10">
    <source>
        <dbReference type="EMBL" id="KAI9182454.1"/>
    </source>
</evidence>
<feature type="transmembrane region" description="Helical" evidence="8">
    <location>
        <begin position="817"/>
        <end position="838"/>
    </location>
</feature>
<proteinExistence type="inferred from homology"/>
<comment type="subcellular location">
    <subcellularLocation>
        <location evidence="1">Cell membrane</location>
        <topology evidence="1">Multi-pass membrane protein</topology>
    </subcellularLocation>
</comment>
<dbReference type="InterPro" id="IPR000742">
    <property type="entry name" value="EGF"/>
</dbReference>